<evidence type="ECO:0000313" key="1">
    <source>
        <dbReference type="EMBL" id="SHE95409.1"/>
    </source>
</evidence>
<reference evidence="1 2" key="1">
    <citation type="submission" date="2016-11" db="EMBL/GenBank/DDBJ databases">
        <authorList>
            <person name="Jaros S."/>
            <person name="Januszkiewicz K."/>
            <person name="Wedrychowicz H."/>
        </authorList>
    </citation>
    <scope>NUCLEOTIDE SEQUENCE [LARGE SCALE GENOMIC DNA]</scope>
    <source>
        <strain evidence="1 2">DSM 17459</strain>
    </source>
</reference>
<dbReference type="Proteomes" id="UP000184245">
    <property type="component" value="Unassembled WGS sequence"/>
</dbReference>
<evidence type="ECO:0000313" key="2">
    <source>
        <dbReference type="Proteomes" id="UP000184245"/>
    </source>
</evidence>
<name>A0A1M4XPH8_9CLOT</name>
<dbReference type="EMBL" id="FQVI01000009">
    <property type="protein sequence ID" value="SHE95409.1"/>
    <property type="molecule type" value="Genomic_DNA"/>
</dbReference>
<accession>A0A1M4XPH8</accession>
<gene>
    <name evidence="1" type="ORF">SAMN02745158_02065</name>
</gene>
<dbReference type="InterPro" id="IPR043740">
    <property type="entry name" value="DUF5685"/>
</dbReference>
<sequence>MFGYVTIYKPELKVKDYYKYKAYYCGLCQTLKEKYGFTGQMTLTYDFTFVTLLLTSLYESESRMSMKHCKVHPVKKTGMLQNEITEYAAEMNLLLAYYHFLDDWRDERKLTGLSGIHALKRKASAVIRKYPKKCRKIYGCLEELSRCEETNEKSIDKAAGCFGRLMEELFIYRRDQWEEGLRRLAFYLGKFIYIMDAYDDLEKDREKGNYNPLNFLYEKEENEVYEEECRQMLTMMMAECSSEFEKLPCLLDADILRNILYAGVWTKYDKIQKDRKEGKEQKNGK</sequence>
<dbReference type="AlphaFoldDB" id="A0A1M4XPH8"/>
<organism evidence="1 2">
    <name type="scientific">Lactonifactor longoviformis DSM 17459</name>
    <dbReference type="NCBI Taxonomy" id="1122155"/>
    <lineage>
        <taxon>Bacteria</taxon>
        <taxon>Bacillati</taxon>
        <taxon>Bacillota</taxon>
        <taxon>Clostridia</taxon>
        <taxon>Eubacteriales</taxon>
        <taxon>Clostridiaceae</taxon>
        <taxon>Lactonifactor</taxon>
    </lineage>
</organism>
<dbReference type="Pfam" id="PF18937">
    <property type="entry name" value="DUF5685"/>
    <property type="match status" value="1"/>
</dbReference>
<dbReference type="STRING" id="1122155.SAMN02745158_02065"/>
<keyword evidence="2" id="KW-1185">Reference proteome</keyword>
<proteinExistence type="predicted"/>
<dbReference type="RefSeq" id="WP_072851343.1">
    <property type="nucleotide sequence ID" value="NZ_FQVI01000009.1"/>
</dbReference>
<protein>
    <submittedName>
        <fullName evidence="1">Uncharacterized protein</fullName>
    </submittedName>
</protein>
<dbReference type="OrthoDB" id="1722540at2"/>